<keyword evidence="4" id="KW-0255">Endonuclease</keyword>
<evidence type="ECO:0000256" key="8">
    <source>
        <dbReference type="SAM" id="SignalP"/>
    </source>
</evidence>
<sequence>MKSLTITATLATLAVAPLTSAWGDLGHRTVGYLAQHYFTDAASQLVQAILQPTDTFDISDGAVWPDKVRRRREYTAGWHFIDAEDTPPQYCSVDYSRDCPGRKGCVISAIINQTALLSDTSQDTTTRNEALKYLLHFLGDVHQPLHTEAIDRGGNQIKVCFDGSCRKNLNLHEVWDTEIPNKINGLKREPKVDEEKETAKNWADEMFQSGGKISICDFTASSTQDCALQYAKETNVYVYSYVLKDGVDGLEGQDLGGEYYDGAAPIVKAQILAAGQRLGA</sequence>
<proteinExistence type="inferred from homology"/>
<dbReference type="EMBL" id="JAUTXT010000056">
    <property type="protein sequence ID" value="KAK3670413.1"/>
    <property type="molecule type" value="Genomic_DNA"/>
</dbReference>
<feature type="chain" id="PRO_5042286872" evidence="8">
    <location>
        <begin position="24"/>
        <end position="280"/>
    </location>
</feature>
<evidence type="ECO:0000256" key="4">
    <source>
        <dbReference type="ARBA" id="ARBA00022759"/>
    </source>
</evidence>
<dbReference type="AlphaFoldDB" id="A0AAE0TRX0"/>
<dbReference type="GO" id="GO:0003676">
    <property type="term" value="F:nucleic acid binding"/>
    <property type="evidence" value="ECO:0007669"/>
    <property type="project" value="InterPro"/>
</dbReference>
<dbReference type="CDD" id="cd11010">
    <property type="entry name" value="S1-P1_nuclease"/>
    <property type="match status" value="1"/>
</dbReference>
<dbReference type="GO" id="GO:0016788">
    <property type="term" value="F:hydrolase activity, acting on ester bonds"/>
    <property type="evidence" value="ECO:0007669"/>
    <property type="project" value="InterPro"/>
</dbReference>
<dbReference type="PANTHER" id="PTHR33146:SF26">
    <property type="entry name" value="ENDONUCLEASE 4"/>
    <property type="match status" value="1"/>
</dbReference>
<evidence type="ECO:0000256" key="5">
    <source>
        <dbReference type="ARBA" id="ARBA00022801"/>
    </source>
</evidence>
<name>A0AAE0TRX0_9PEZI</name>
<reference evidence="9" key="1">
    <citation type="submission" date="2023-07" db="EMBL/GenBank/DDBJ databases">
        <title>Black Yeasts Isolated from many extreme environments.</title>
        <authorList>
            <person name="Coleine C."/>
            <person name="Stajich J.E."/>
            <person name="Selbmann L."/>
        </authorList>
    </citation>
    <scope>NUCLEOTIDE SEQUENCE</scope>
    <source>
        <strain evidence="9">CCFEE 5485</strain>
    </source>
</reference>
<dbReference type="Proteomes" id="UP001274830">
    <property type="component" value="Unassembled WGS sequence"/>
</dbReference>
<evidence type="ECO:0000313" key="9">
    <source>
        <dbReference type="EMBL" id="KAK3670413.1"/>
    </source>
</evidence>
<evidence type="ECO:0000256" key="2">
    <source>
        <dbReference type="ARBA" id="ARBA00022722"/>
    </source>
</evidence>
<comment type="similarity">
    <text evidence="1">Belongs to the nuclease type I family.</text>
</comment>
<dbReference type="GO" id="GO:0046872">
    <property type="term" value="F:metal ion binding"/>
    <property type="evidence" value="ECO:0007669"/>
    <property type="project" value="UniProtKB-KW"/>
</dbReference>
<organism evidence="9 10">
    <name type="scientific">Recurvomyces mirabilis</name>
    <dbReference type="NCBI Taxonomy" id="574656"/>
    <lineage>
        <taxon>Eukaryota</taxon>
        <taxon>Fungi</taxon>
        <taxon>Dikarya</taxon>
        <taxon>Ascomycota</taxon>
        <taxon>Pezizomycotina</taxon>
        <taxon>Dothideomycetes</taxon>
        <taxon>Dothideomycetidae</taxon>
        <taxon>Mycosphaerellales</taxon>
        <taxon>Teratosphaeriaceae</taxon>
        <taxon>Recurvomyces</taxon>
    </lineage>
</organism>
<keyword evidence="5" id="KW-0378">Hydrolase</keyword>
<dbReference type="InterPro" id="IPR008947">
    <property type="entry name" value="PLipase_C/P1_nuclease_dom_sf"/>
</dbReference>
<dbReference type="GO" id="GO:0006308">
    <property type="term" value="P:DNA catabolic process"/>
    <property type="evidence" value="ECO:0007669"/>
    <property type="project" value="InterPro"/>
</dbReference>
<evidence type="ECO:0000256" key="6">
    <source>
        <dbReference type="ARBA" id="ARBA00023157"/>
    </source>
</evidence>
<dbReference type="InterPro" id="IPR003154">
    <property type="entry name" value="S1/P1nuclease"/>
</dbReference>
<dbReference type="PANTHER" id="PTHR33146">
    <property type="entry name" value="ENDONUCLEASE 4"/>
    <property type="match status" value="1"/>
</dbReference>
<keyword evidence="6" id="KW-1015">Disulfide bond</keyword>
<keyword evidence="3" id="KW-0479">Metal-binding</keyword>
<accession>A0AAE0TRX0</accession>
<evidence type="ECO:0000256" key="7">
    <source>
        <dbReference type="ARBA" id="ARBA00023180"/>
    </source>
</evidence>
<protein>
    <submittedName>
        <fullName evidence="9">Uncharacterized protein</fullName>
    </submittedName>
</protein>
<feature type="signal peptide" evidence="8">
    <location>
        <begin position="1"/>
        <end position="23"/>
    </location>
</feature>
<gene>
    <name evidence="9" type="ORF">LTR78_009653</name>
</gene>
<dbReference type="GO" id="GO:0004519">
    <property type="term" value="F:endonuclease activity"/>
    <property type="evidence" value="ECO:0007669"/>
    <property type="project" value="UniProtKB-KW"/>
</dbReference>
<keyword evidence="10" id="KW-1185">Reference proteome</keyword>
<keyword evidence="7" id="KW-0325">Glycoprotein</keyword>
<dbReference type="SUPFAM" id="SSF48537">
    <property type="entry name" value="Phospholipase C/P1 nuclease"/>
    <property type="match status" value="1"/>
</dbReference>
<evidence type="ECO:0000256" key="3">
    <source>
        <dbReference type="ARBA" id="ARBA00022723"/>
    </source>
</evidence>
<comment type="caution">
    <text evidence="9">The sequence shown here is derived from an EMBL/GenBank/DDBJ whole genome shotgun (WGS) entry which is preliminary data.</text>
</comment>
<keyword evidence="2" id="KW-0540">Nuclease</keyword>
<keyword evidence="8" id="KW-0732">Signal</keyword>
<evidence type="ECO:0000256" key="1">
    <source>
        <dbReference type="ARBA" id="ARBA00009547"/>
    </source>
</evidence>
<dbReference type="Pfam" id="PF02265">
    <property type="entry name" value="S1-P1_nuclease"/>
    <property type="match status" value="1"/>
</dbReference>
<dbReference type="Gene3D" id="1.10.575.10">
    <property type="entry name" value="P1 Nuclease"/>
    <property type="match status" value="1"/>
</dbReference>
<evidence type="ECO:0000313" key="10">
    <source>
        <dbReference type="Proteomes" id="UP001274830"/>
    </source>
</evidence>